<reference evidence="2" key="1">
    <citation type="journal article" date="2019" name="Int. J. Syst. Evol. Microbiol.">
        <title>The Global Catalogue of Microorganisms (GCM) 10K type strain sequencing project: providing services to taxonomists for standard genome sequencing and annotation.</title>
        <authorList>
            <consortium name="The Broad Institute Genomics Platform"/>
            <consortium name="The Broad Institute Genome Sequencing Center for Infectious Disease"/>
            <person name="Wu L."/>
            <person name="Ma J."/>
        </authorList>
    </citation>
    <scope>NUCLEOTIDE SEQUENCE [LARGE SCALE GENOMIC DNA]</scope>
    <source>
        <strain evidence="2">JCM 18298</strain>
    </source>
</reference>
<evidence type="ECO:0000313" key="1">
    <source>
        <dbReference type="EMBL" id="GAA5042380.1"/>
    </source>
</evidence>
<protein>
    <submittedName>
        <fullName evidence="1">Uncharacterized protein</fullName>
    </submittedName>
</protein>
<organism evidence="1 2">
    <name type="scientific">Nocardia callitridis</name>
    <dbReference type="NCBI Taxonomy" id="648753"/>
    <lineage>
        <taxon>Bacteria</taxon>
        <taxon>Bacillati</taxon>
        <taxon>Actinomycetota</taxon>
        <taxon>Actinomycetes</taxon>
        <taxon>Mycobacteriales</taxon>
        <taxon>Nocardiaceae</taxon>
        <taxon>Nocardia</taxon>
    </lineage>
</organism>
<proteinExistence type="predicted"/>
<dbReference type="Proteomes" id="UP001500603">
    <property type="component" value="Unassembled WGS sequence"/>
</dbReference>
<accession>A0ABP9JRZ3</accession>
<sequence>MYNWDLQNAIAALVEGARPFGPAAHDLYLSVLYGFVDMQSHLLTLLGYPPVP</sequence>
<dbReference type="EMBL" id="BAABJM010000001">
    <property type="protein sequence ID" value="GAA5042380.1"/>
    <property type="molecule type" value="Genomic_DNA"/>
</dbReference>
<keyword evidence="2" id="KW-1185">Reference proteome</keyword>
<dbReference type="RefSeq" id="WP_345493101.1">
    <property type="nucleotide sequence ID" value="NZ_BAABJM010000001.1"/>
</dbReference>
<comment type="caution">
    <text evidence="1">The sequence shown here is derived from an EMBL/GenBank/DDBJ whole genome shotgun (WGS) entry which is preliminary data.</text>
</comment>
<name>A0ABP9JRZ3_9NOCA</name>
<gene>
    <name evidence="1" type="ORF">GCM10023318_02600</name>
</gene>
<evidence type="ECO:0000313" key="2">
    <source>
        <dbReference type="Proteomes" id="UP001500603"/>
    </source>
</evidence>